<comment type="caution">
    <text evidence="2">The sequence shown here is derived from an EMBL/GenBank/DDBJ whole genome shotgun (WGS) entry which is preliminary data.</text>
</comment>
<feature type="region of interest" description="Disordered" evidence="1">
    <location>
        <begin position="40"/>
        <end position="74"/>
    </location>
</feature>
<feature type="region of interest" description="Disordered" evidence="1">
    <location>
        <begin position="1"/>
        <end position="26"/>
    </location>
</feature>
<dbReference type="RefSeq" id="XP_060356577.1">
    <property type="nucleotide sequence ID" value="XM_060485720.1"/>
</dbReference>
<protein>
    <submittedName>
        <fullName evidence="2">Uncharacterized protein</fullName>
    </submittedName>
</protein>
<dbReference type="Proteomes" id="UP001241169">
    <property type="component" value="Unassembled WGS sequence"/>
</dbReference>
<name>A0ABQ9T7J0_9PEZI</name>
<keyword evidence="3" id="KW-1185">Reference proteome</keyword>
<sequence>MGLPLSQPQRRDGRTQRRGPGAAAAAAAAAARRGYEGAFKRASCSSGQIAASRKTRKQGQARRGRSGKGRQAAR</sequence>
<organism evidence="2 3">
    <name type="scientific">Colletotrichum paranaense</name>
    <dbReference type="NCBI Taxonomy" id="1914294"/>
    <lineage>
        <taxon>Eukaryota</taxon>
        <taxon>Fungi</taxon>
        <taxon>Dikarya</taxon>
        <taxon>Ascomycota</taxon>
        <taxon>Pezizomycotina</taxon>
        <taxon>Sordariomycetes</taxon>
        <taxon>Hypocreomycetidae</taxon>
        <taxon>Glomerellales</taxon>
        <taxon>Glomerellaceae</taxon>
        <taxon>Colletotrichum</taxon>
        <taxon>Colletotrichum acutatum species complex</taxon>
    </lineage>
</organism>
<proteinExistence type="predicted"/>
<evidence type="ECO:0000313" key="2">
    <source>
        <dbReference type="EMBL" id="KAK1547464.1"/>
    </source>
</evidence>
<evidence type="ECO:0000313" key="3">
    <source>
        <dbReference type="Proteomes" id="UP001241169"/>
    </source>
</evidence>
<evidence type="ECO:0000256" key="1">
    <source>
        <dbReference type="SAM" id="MobiDB-lite"/>
    </source>
</evidence>
<dbReference type="EMBL" id="MOPA01000001">
    <property type="protein sequence ID" value="KAK1547464.1"/>
    <property type="molecule type" value="Genomic_DNA"/>
</dbReference>
<feature type="compositionally biased region" description="Basic residues" evidence="1">
    <location>
        <begin position="53"/>
        <end position="74"/>
    </location>
</feature>
<gene>
    <name evidence="2" type="ORF">CPAR01_01431</name>
</gene>
<reference evidence="2 3" key="1">
    <citation type="submission" date="2016-10" db="EMBL/GenBank/DDBJ databases">
        <title>The genome sequence of Colletotrichum fioriniae PJ7.</title>
        <authorList>
            <person name="Baroncelli R."/>
        </authorList>
    </citation>
    <scope>NUCLEOTIDE SEQUENCE [LARGE SCALE GENOMIC DNA]</scope>
    <source>
        <strain evidence="2 3">IMI 384185</strain>
    </source>
</reference>
<accession>A0ABQ9T7J0</accession>
<dbReference type="GeneID" id="85369619"/>